<dbReference type="OMA" id="SNTTCYQ"/>
<name>E3M053_CAERE</name>
<proteinExistence type="predicted"/>
<dbReference type="Pfam" id="PF01579">
    <property type="entry name" value="DUF19"/>
    <property type="match status" value="1"/>
</dbReference>
<dbReference type="InParanoid" id="E3M053"/>
<protein>
    <recommendedName>
        <fullName evidence="2">T20D4.11-like domain-containing protein</fullName>
    </recommendedName>
</protein>
<evidence type="ECO:0000313" key="3">
    <source>
        <dbReference type="EMBL" id="EFO87613.1"/>
    </source>
</evidence>
<keyword evidence="4" id="KW-1185">Reference proteome</keyword>
<dbReference type="EMBL" id="DS268420">
    <property type="protein sequence ID" value="EFO87613.1"/>
    <property type="molecule type" value="Genomic_DNA"/>
</dbReference>
<dbReference type="HOGENOM" id="CLU_078890_1_0_1"/>
<dbReference type="InterPro" id="IPR002542">
    <property type="entry name" value="T20D4.11-like_dom"/>
</dbReference>
<feature type="domain" description="T20D4.11-like" evidence="2">
    <location>
        <begin position="23"/>
        <end position="187"/>
    </location>
</feature>
<dbReference type="PIRSF" id="PIRSF015697">
    <property type="entry name" value="UCP015697"/>
    <property type="match status" value="1"/>
</dbReference>
<dbReference type="Proteomes" id="UP000008281">
    <property type="component" value="Unassembled WGS sequence"/>
</dbReference>
<feature type="chain" id="PRO_5003174890" description="T20D4.11-like domain-containing protein" evidence="1">
    <location>
        <begin position="18"/>
        <end position="194"/>
    </location>
</feature>
<keyword evidence="1" id="KW-0732">Signal</keyword>
<dbReference type="PANTHER" id="PTHR21453">
    <property type="entry name" value="DUF19 DOMAIN-CONTAINING PROTEIN-RELATED-RELATED"/>
    <property type="match status" value="1"/>
</dbReference>
<dbReference type="InterPro" id="IPR016638">
    <property type="entry name" value="UPF0376"/>
</dbReference>
<evidence type="ECO:0000313" key="4">
    <source>
        <dbReference type="Proteomes" id="UP000008281"/>
    </source>
</evidence>
<feature type="signal peptide" evidence="1">
    <location>
        <begin position="1"/>
        <end position="17"/>
    </location>
</feature>
<gene>
    <name evidence="3" type="ORF">CRE_05589</name>
</gene>
<sequence>MLKNLIIAALIVVSVVGERHPDCTSEHAVLTMLNCTSVNNSFITLLDMIEIAKAHPKDFESLKAYLECCEHFMTCDQSYKCQNNTKYEEDLRNHETKCIDNLHILEEFHDCERKLKISNTTCYQNYNPFKGNDIILKMAKKEKESCDTFFGEDDCMIKETIEKCGKTQAQRYQKELRIIAEALAICDITKKKTV</sequence>
<reference evidence="3" key="1">
    <citation type="submission" date="2007-07" db="EMBL/GenBank/DDBJ databases">
        <title>PCAP assembly of the Caenorhabditis remanei genome.</title>
        <authorList>
            <consortium name="The Caenorhabditis remanei Sequencing Consortium"/>
            <person name="Wilson R.K."/>
        </authorList>
    </citation>
    <scope>NUCLEOTIDE SEQUENCE [LARGE SCALE GENOMIC DNA]</scope>
    <source>
        <strain evidence="3">PB4641</strain>
    </source>
</reference>
<dbReference type="eggNOG" id="ENOG502TIZZ">
    <property type="taxonomic scope" value="Eukaryota"/>
</dbReference>
<evidence type="ECO:0000259" key="2">
    <source>
        <dbReference type="Pfam" id="PF01579"/>
    </source>
</evidence>
<accession>E3M053</accession>
<evidence type="ECO:0000256" key="1">
    <source>
        <dbReference type="SAM" id="SignalP"/>
    </source>
</evidence>
<dbReference type="OrthoDB" id="5820173at2759"/>
<dbReference type="AlphaFoldDB" id="E3M053"/>
<organism evidence="4">
    <name type="scientific">Caenorhabditis remanei</name>
    <name type="common">Caenorhabditis vulgaris</name>
    <dbReference type="NCBI Taxonomy" id="31234"/>
    <lineage>
        <taxon>Eukaryota</taxon>
        <taxon>Metazoa</taxon>
        <taxon>Ecdysozoa</taxon>
        <taxon>Nematoda</taxon>
        <taxon>Chromadorea</taxon>
        <taxon>Rhabditida</taxon>
        <taxon>Rhabditina</taxon>
        <taxon>Rhabditomorpha</taxon>
        <taxon>Rhabditoidea</taxon>
        <taxon>Rhabditidae</taxon>
        <taxon>Peloderinae</taxon>
        <taxon>Caenorhabditis</taxon>
    </lineage>
</organism>